<comment type="caution">
    <text evidence="1">The sequence shown here is derived from an EMBL/GenBank/DDBJ whole genome shotgun (WGS) entry which is preliminary data.</text>
</comment>
<gene>
    <name evidence="1" type="ORF">OIU84_003193</name>
</gene>
<accession>A0AAD6K7Q7</accession>
<organism evidence="1 2">
    <name type="scientific">Salix udensis</name>
    <dbReference type="NCBI Taxonomy" id="889485"/>
    <lineage>
        <taxon>Eukaryota</taxon>
        <taxon>Viridiplantae</taxon>
        <taxon>Streptophyta</taxon>
        <taxon>Embryophyta</taxon>
        <taxon>Tracheophyta</taxon>
        <taxon>Spermatophyta</taxon>
        <taxon>Magnoliopsida</taxon>
        <taxon>eudicotyledons</taxon>
        <taxon>Gunneridae</taxon>
        <taxon>Pentapetalae</taxon>
        <taxon>rosids</taxon>
        <taxon>fabids</taxon>
        <taxon>Malpighiales</taxon>
        <taxon>Salicaceae</taxon>
        <taxon>Saliceae</taxon>
        <taxon>Salix</taxon>
    </lineage>
</organism>
<keyword evidence="2" id="KW-1185">Reference proteome</keyword>
<dbReference type="EMBL" id="JAPFFJ010000011">
    <property type="protein sequence ID" value="KAJ6417424.1"/>
    <property type="molecule type" value="Genomic_DNA"/>
</dbReference>
<sequence length="64" mass="7163">MFPFLVLNLDDAYNFKLVKASRLYCITSLSTVFRPMTCLRCNSCKTSAANSFSSSWAIPSTIMV</sequence>
<dbReference type="Proteomes" id="UP001162972">
    <property type="component" value="Chromosome 11"/>
</dbReference>
<evidence type="ECO:0000313" key="1">
    <source>
        <dbReference type="EMBL" id="KAJ6417424.1"/>
    </source>
</evidence>
<name>A0AAD6K7Q7_9ROSI</name>
<dbReference type="AlphaFoldDB" id="A0AAD6K7Q7"/>
<evidence type="ECO:0000313" key="2">
    <source>
        <dbReference type="Proteomes" id="UP001162972"/>
    </source>
</evidence>
<protein>
    <submittedName>
        <fullName evidence="1">Uncharacterized protein</fullName>
    </submittedName>
</protein>
<reference evidence="1 2" key="1">
    <citation type="journal article" date="2023" name="Int. J. Mol. Sci.">
        <title>De Novo Assembly and Annotation of 11 Diverse Shrub Willow (Salix) Genomes Reveals Novel Gene Organization in Sex-Linked Regions.</title>
        <authorList>
            <person name="Hyden B."/>
            <person name="Feng K."/>
            <person name="Yates T.B."/>
            <person name="Jawdy S."/>
            <person name="Cereghino C."/>
            <person name="Smart L.B."/>
            <person name="Muchero W."/>
        </authorList>
    </citation>
    <scope>NUCLEOTIDE SEQUENCE [LARGE SCALE GENOMIC DNA]</scope>
    <source>
        <tissue evidence="1">Shoot tip</tissue>
    </source>
</reference>
<proteinExistence type="predicted"/>